<accession>A0A9P6ENE2</accession>
<keyword evidence="16" id="KW-1185">Reference proteome</keyword>
<gene>
    <name evidence="15" type="ORF">CPB83DRAFT_848739</name>
</gene>
<organism evidence="15 16">
    <name type="scientific">Crepidotus variabilis</name>
    <dbReference type="NCBI Taxonomy" id="179855"/>
    <lineage>
        <taxon>Eukaryota</taxon>
        <taxon>Fungi</taxon>
        <taxon>Dikarya</taxon>
        <taxon>Basidiomycota</taxon>
        <taxon>Agaricomycotina</taxon>
        <taxon>Agaricomycetes</taxon>
        <taxon>Agaricomycetidae</taxon>
        <taxon>Agaricales</taxon>
        <taxon>Agaricineae</taxon>
        <taxon>Crepidotaceae</taxon>
        <taxon>Crepidotus</taxon>
    </lineage>
</organism>
<dbReference type="SUPFAM" id="SSF57667">
    <property type="entry name" value="beta-beta-alpha zinc fingers"/>
    <property type="match status" value="5"/>
</dbReference>
<evidence type="ECO:0000256" key="13">
    <source>
        <dbReference type="SAM" id="MobiDB-lite"/>
    </source>
</evidence>
<dbReference type="FunFam" id="3.30.160.60:FF:000446">
    <property type="entry name" value="Zinc finger protein"/>
    <property type="match status" value="1"/>
</dbReference>
<dbReference type="OrthoDB" id="3437960at2759"/>
<keyword evidence="6 12" id="KW-0863">Zinc-finger</keyword>
<feature type="region of interest" description="Disordered" evidence="13">
    <location>
        <begin position="211"/>
        <end position="262"/>
    </location>
</feature>
<dbReference type="GO" id="GO:0008270">
    <property type="term" value="F:zinc ion binding"/>
    <property type="evidence" value="ECO:0007669"/>
    <property type="project" value="UniProtKB-KW"/>
</dbReference>
<dbReference type="FunFam" id="3.30.160.60:FF:000125">
    <property type="entry name" value="Putative zinc finger protein 143"/>
    <property type="match status" value="1"/>
</dbReference>
<dbReference type="Proteomes" id="UP000807306">
    <property type="component" value="Unassembled WGS sequence"/>
</dbReference>
<comment type="function">
    <text evidence="1">May be involved in transcriptional regulation.</text>
</comment>
<evidence type="ECO:0000256" key="2">
    <source>
        <dbReference type="ARBA" id="ARBA00004123"/>
    </source>
</evidence>
<feature type="compositionally biased region" description="Polar residues" evidence="13">
    <location>
        <begin position="222"/>
        <end position="259"/>
    </location>
</feature>
<keyword evidence="4" id="KW-0479">Metal-binding</keyword>
<evidence type="ECO:0000256" key="4">
    <source>
        <dbReference type="ARBA" id="ARBA00022723"/>
    </source>
</evidence>
<evidence type="ECO:0000256" key="12">
    <source>
        <dbReference type="PROSITE-ProRule" id="PRU00042"/>
    </source>
</evidence>
<name>A0A9P6ENE2_9AGAR</name>
<dbReference type="InterPro" id="IPR036236">
    <property type="entry name" value="Znf_C2H2_sf"/>
</dbReference>
<reference evidence="15" key="1">
    <citation type="submission" date="2020-11" db="EMBL/GenBank/DDBJ databases">
        <authorList>
            <consortium name="DOE Joint Genome Institute"/>
            <person name="Ahrendt S."/>
            <person name="Riley R."/>
            <person name="Andreopoulos W."/>
            <person name="Labutti K."/>
            <person name="Pangilinan J."/>
            <person name="Ruiz-Duenas F.J."/>
            <person name="Barrasa J.M."/>
            <person name="Sanchez-Garcia M."/>
            <person name="Camarero S."/>
            <person name="Miyauchi S."/>
            <person name="Serrano A."/>
            <person name="Linde D."/>
            <person name="Babiker R."/>
            <person name="Drula E."/>
            <person name="Ayuso-Fernandez I."/>
            <person name="Pacheco R."/>
            <person name="Padilla G."/>
            <person name="Ferreira P."/>
            <person name="Barriuso J."/>
            <person name="Kellner H."/>
            <person name="Castanera R."/>
            <person name="Alfaro M."/>
            <person name="Ramirez L."/>
            <person name="Pisabarro A.G."/>
            <person name="Kuo A."/>
            <person name="Tritt A."/>
            <person name="Lipzen A."/>
            <person name="He G."/>
            <person name="Yan M."/>
            <person name="Ng V."/>
            <person name="Cullen D."/>
            <person name="Martin F."/>
            <person name="Rosso M.-N."/>
            <person name="Henrissat B."/>
            <person name="Hibbett D."/>
            <person name="Martinez A.T."/>
            <person name="Grigoriev I.V."/>
        </authorList>
    </citation>
    <scope>NUCLEOTIDE SEQUENCE</scope>
    <source>
        <strain evidence="15">CBS 506.95</strain>
    </source>
</reference>
<dbReference type="PROSITE" id="PS50157">
    <property type="entry name" value="ZINC_FINGER_C2H2_2"/>
    <property type="match status" value="4"/>
</dbReference>
<keyword evidence="7" id="KW-0862">Zinc</keyword>
<dbReference type="Pfam" id="PF00096">
    <property type="entry name" value="zf-C2H2"/>
    <property type="match status" value="3"/>
</dbReference>
<dbReference type="Pfam" id="PF13894">
    <property type="entry name" value="zf-C2H2_4"/>
    <property type="match status" value="1"/>
</dbReference>
<feature type="region of interest" description="Disordered" evidence="13">
    <location>
        <begin position="152"/>
        <end position="175"/>
    </location>
</feature>
<dbReference type="GO" id="GO:0000981">
    <property type="term" value="F:DNA-binding transcription factor activity, RNA polymerase II-specific"/>
    <property type="evidence" value="ECO:0007669"/>
    <property type="project" value="UniProtKB-ARBA"/>
</dbReference>
<comment type="similarity">
    <text evidence="3">Belongs to the krueppel C2H2-type zinc-finger protein family.</text>
</comment>
<dbReference type="AlphaFoldDB" id="A0A9P6ENE2"/>
<evidence type="ECO:0000259" key="14">
    <source>
        <dbReference type="PROSITE" id="PS50157"/>
    </source>
</evidence>
<comment type="caution">
    <text evidence="15">The sequence shown here is derived from an EMBL/GenBank/DDBJ whole genome shotgun (WGS) entry which is preliminary data.</text>
</comment>
<evidence type="ECO:0000256" key="11">
    <source>
        <dbReference type="ARBA" id="ARBA00023242"/>
    </source>
</evidence>
<comment type="subcellular location">
    <subcellularLocation>
        <location evidence="2">Nucleus</location>
    </subcellularLocation>
</comment>
<proteinExistence type="inferred from homology"/>
<evidence type="ECO:0000313" key="16">
    <source>
        <dbReference type="Proteomes" id="UP000807306"/>
    </source>
</evidence>
<dbReference type="PANTHER" id="PTHR19818">
    <property type="entry name" value="ZINC FINGER PROTEIN ZIC AND GLI"/>
    <property type="match status" value="1"/>
</dbReference>
<keyword evidence="11" id="KW-0539">Nucleus</keyword>
<dbReference type="PROSITE" id="PS00028">
    <property type="entry name" value="ZINC_FINGER_C2H2_1"/>
    <property type="match status" value="6"/>
</dbReference>
<evidence type="ECO:0000256" key="9">
    <source>
        <dbReference type="ARBA" id="ARBA00023125"/>
    </source>
</evidence>
<dbReference type="PANTHER" id="PTHR19818:SF139">
    <property type="entry name" value="PAIR-RULE PROTEIN ODD-PAIRED"/>
    <property type="match status" value="1"/>
</dbReference>
<evidence type="ECO:0000256" key="1">
    <source>
        <dbReference type="ARBA" id="ARBA00003767"/>
    </source>
</evidence>
<evidence type="ECO:0000256" key="5">
    <source>
        <dbReference type="ARBA" id="ARBA00022737"/>
    </source>
</evidence>
<evidence type="ECO:0000256" key="3">
    <source>
        <dbReference type="ARBA" id="ARBA00006991"/>
    </source>
</evidence>
<dbReference type="SMART" id="SM00355">
    <property type="entry name" value="ZnF_C2H2"/>
    <property type="match status" value="8"/>
</dbReference>
<dbReference type="EMBL" id="MU157834">
    <property type="protein sequence ID" value="KAF9531789.1"/>
    <property type="molecule type" value="Genomic_DNA"/>
</dbReference>
<keyword evidence="5" id="KW-0677">Repeat</keyword>
<dbReference type="FunFam" id="3.30.160.60:FF:000226">
    <property type="entry name" value="Zinc finger protein 236 variant"/>
    <property type="match status" value="1"/>
</dbReference>
<dbReference type="InterPro" id="IPR050329">
    <property type="entry name" value="GLI_C2H2-zinc-finger"/>
</dbReference>
<evidence type="ECO:0000313" key="15">
    <source>
        <dbReference type="EMBL" id="KAF9531789.1"/>
    </source>
</evidence>
<dbReference type="InterPro" id="IPR013087">
    <property type="entry name" value="Znf_C2H2_type"/>
</dbReference>
<feature type="domain" description="C2H2-type" evidence="14">
    <location>
        <begin position="644"/>
        <end position="671"/>
    </location>
</feature>
<evidence type="ECO:0000256" key="6">
    <source>
        <dbReference type="ARBA" id="ARBA00022771"/>
    </source>
</evidence>
<dbReference type="GO" id="GO:0045944">
    <property type="term" value="P:positive regulation of transcription by RNA polymerase II"/>
    <property type="evidence" value="ECO:0007669"/>
    <property type="project" value="UniProtKB-ARBA"/>
</dbReference>
<evidence type="ECO:0000256" key="10">
    <source>
        <dbReference type="ARBA" id="ARBA00023163"/>
    </source>
</evidence>
<keyword evidence="10" id="KW-0804">Transcription</keyword>
<sequence>MSSCTTKIMDPTPQAPLVYGASPECIDEHHCFDCDMEISTRECTEPRCSAFSLTSPAAVVPNVPSISSTVIVAGCVAPGPYVRLGETSQCTPDCIVVACDDPDHAESICSKQGPYHDHCDLGCDSAIDCGACHGFDDFLRCCDSYQPLQSGPLSSSQPQRPPTLNHIAPNPTQPFAWDSTFGDLPAWCDCTPKPPATVSTADTRSIHSEASVHVQQEHLQHPQYSDAQQRTSISNASTRQQSPSITPDGVNLNSATHPLTQHDTHEQGTIPLVLYDQSPVTTQVANAQTHTQSHTPPTPGSMSAALASESTFGPFDCMWNDCQASFPTLANLAEHVNVQHLLNSSSTSPTQLDNDNDNALALNMNSMRGLSTHDRLPYQATLISNFPGIVNAIESPFATPNSITSLYRENEAISDAHQSCLWANCTTAGAVSLDVLTSHLYHEHLRIPIQGQGPQSHLLLNSFDYRGYQSQLPQEGFGTIVQAISPSSTSTTLDNTPTPSPVMHHTIIENQLAQTQLAQSHIQEMDNLIHSPSTTVISISPPSSLASGSPPTSIVSDGYMYSQENPNDSHSCIDVSHECRWVNCRLKFPSCDALTAHINNDHVGAGKAKYECFWDGCTRNGCQGFTSKQKICRHVQSHTGHRPFQCTICQQYFSEAATLQQHIRRHTQEKPYVCDVPGCGKSFAITGALTIHKRTHNGDKPFKCTYCERGFAESSNLSKHLRTHTGARPYACQELGCGKAFARPDQLNRHKGVHQRQIRGSTAQD</sequence>
<keyword evidence="8" id="KW-0805">Transcription regulation</keyword>
<feature type="domain" description="C2H2-type" evidence="14">
    <location>
        <begin position="672"/>
        <end position="701"/>
    </location>
</feature>
<dbReference type="FunFam" id="3.30.160.60:FF:002343">
    <property type="entry name" value="Zinc finger protein 33A"/>
    <property type="match status" value="1"/>
</dbReference>
<dbReference type="GO" id="GO:0005634">
    <property type="term" value="C:nucleus"/>
    <property type="evidence" value="ECO:0007669"/>
    <property type="project" value="UniProtKB-SubCell"/>
</dbReference>
<evidence type="ECO:0000256" key="8">
    <source>
        <dbReference type="ARBA" id="ARBA00023015"/>
    </source>
</evidence>
<dbReference type="Gene3D" id="3.30.160.60">
    <property type="entry name" value="Classic Zinc Finger"/>
    <property type="match status" value="7"/>
</dbReference>
<protein>
    <recommendedName>
        <fullName evidence="14">C2H2-type domain-containing protein</fullName>
    </recommendedName>
</protein>
<dbReference type="GO" id="GO:0000978">
    <property type="term" value="F:RNA polymerase II cis-regulatory region sequence-specific DNA binding"/>
    <property type="evidence" value="ECO:0007669"/>
    <property type="project" value="TreeGrafter"/>
</dbReference>
<feature type="domain" description="C2H2-type" evidence="14">
    <location>
        <begin position="730"/>
        <end position="759"/>
    </location>
</feature>
<keyword evidence="9" id="KW-0238">DNA-binding</keyword>
<evidence type="ECO:0000256" key="7">
    <source>
        <dbReference type="ARBA" id="ARBA00022833"/>
    </source>
</evidence>
<feature type="domain" description="C2H2-type" evidence="14">
    <location>
        <begin position="702"/>
        <end position="729"/>
    </location>
</feature>